<dbReference type="InterPro" id="IPR002871">
    <property type="entry name" value="NIF_FeS_clus_asmbl_NifU_N"/>
</dbReference>
<proteinExistence type="predicted"/>
<keyword evidence="3" id="KW-1185">Reference proteome</keyword>
<sequence>MYTEVILDYYRHPPNKGKIENADAKFKDWNPLCGDEIEVYLKFNSKNIKEVKFEGAGCAISQAAVSMLAEYIQGKPITEIEKMTNDEVLGLLGIQVTPVRTKCALLGFNAIKKAIHWWEKGINPDLVTRPDTKLRIED</sequence>
<dbReference type="GO" id="GO:0005506">
    <property type="term" value="F:iron ion binding"/>
    <property type="evidence" value="ECO:0007669"/>
    <property type="project" value="InterPro"/>
</dbReference>
<protein>
    <submittedName>
        <fullName evidence="2">SUF system NifU family Fe-S cluster assembly protein</fullName>
    </submittedName>
</protein>
<dbReference type="GO" id="GO:0016226">
    <property type="term" value="P:iron-sulfur cluster assembly"/>
    <property type="evidence" value="ECO:0007669"/>
    <property type="project" value="InterPro"/>
</dbReference>
<dbReference type="SUPFAM" id="SSF82649">
    <property type="entry name" value="SufE/NifU"/>
    <property type="match status" value="1"/>
</dbReference>
<evidence type="ECO:0000259" key="1">
    <source>
        <dbReference type="Pfam" id="PF01592"/>
    </source>
</evidence>
<gene>
    <name evidence="2" type="ORF">H1016_02015</name>
</gene>
<feature type="domain" description="NIF system FeS cluster assembly NifU N-terminal" evidence="1">
    <location>
        <begin position="1"/>
        <end position="119"/>
    </location>
</feature>
<dbReference type="AlphaFoldDB" id="A0A832UV66"/>
<dbReference type="Gene3D" id="3.90.1010.10">
    <property type="match status" value="1"/>
</dbReference>
<organism evidence="2 3">
    <name type="scientific">Candidatus Naiadarchaeum limnaeum</name>
    <dbReference type="NCBI Taxonomy" id="2756139"/>
    <lineage>
        <taxon>Archaea</taxon>
        <taxon>Candidatus Undinarchaeota</taxon>
        <taxon>Candidatus Undinarchaeia</taxon>
        <taxon>Candidatus Naiadarchaeales</taxon>
        <taxon>Candidatus Naiadarchaeaceae</taxon>
        <taxon>Candidatus Naiadarchaeum</taxon>
    </lineage>
</organism>
<accession>A0A832UV66</accession>
<dbReference type="Proteomes" id="UP000646946">
    <property type="component" value="Unassembled WGS sequence"/>
</dbReference>
<dbReference type="Pfam" id="PF01592">
    <property type="entry name" value="NifU_N"/>
    <property type="match status" value="1"/>
</dbReference>
<name>A0A832UV66_9ARCH</name>
<comment type="caution">
    <text evidence="2">The sequence shown here is derived from an EMBL/GenBank/DDBJ whole genome shotgun (WGS) entry which is preliminary data.</text>
</comment>
<dbReference type="GO" id="GO:0051536">
    <property type="term" value="F:iron-sulfur cluster binding"/>
    <property type="evidence" value="ECO:0007669"/>
    <property type="project" value="InterPro"/>
</dbReference>
<dbReference type="PANTHER" id="PTHR10093">
    <property type="entry name" value="IRON-SULFUR CLUSTER ASSEMBLY ENZYME NIFU HOMOLOG"/>
    <property type="match status" value="1"/>
</dbReference>
<evidence type="ECO:0000313" key="2">
    <source>
        <dbReference type="EMBL" id="HIK00295.1"/>
    </source>
</evidence>
<reference evidence="2 3" key="1">
    <citation type="journal article" name="Nat. Commun.">
        <title>Undinarchaeota illuminate DPANN phylogeny and the impact of gene transfer on archaeal evolution.</title>
        <authorList>
            <person name="Dombrowski N."/>
            <person name="Williams T.A."/>
            <person name="Sun J."/>
            <person name="Woodcroft B.J."/>
            <person name="Lee J.H."/>
            <person name="Minh B.Q."/>
            <person name="Rinke C."/>
            <person name="Spang A."/>
        </authorList>
    </citation>
    <scope>NUCLEOTIDE SEQUENCE [LARGE SCALE GENOMIC DNA]</scope>
    <source>
        <strain evidence="2">MAG_bin1129</strain>
    </source>
</reference>
<dbReference type="CDD" id="cd06664">
    <property type="entry name" value="IscU_like"/>
    <property type="match status" value="1"/>
</dbReference>
<dbReference type="EMBL" id="DVAB01000020">
    <property type="protein sequence ID" value="HIK00295.1"/>
    <property type="molecule type" value="Genomic_DNA"/>
</dbReference>
<dbReference type="NCBIfam" id="TIGR01994">
    <property type="entry name" value="SUF_scaf_2"/>
    <property type="match status" value="1"/>
</dbReference>
<evidence type="ECO:0000313" key="3">
    <source>
        <dbReference type="Proteomes" id="UP000646946"/>
    </source>
</evidence>